<protein>
    <submittedName>
        <fullName evidence="1">5451_t:CDS:1</fullName>
    </submittedName>
</protein>
<evidence type="ECO:0000313" key="2">
    <source>
        <dbReference type="Proteomes" id="UP000789706"/>
    </source>
</evidence>
<dbReference type="Proteomes" id="UP000789706">
    <property type="component" value="Unassembled WGS sequence"/>
</dbReference>
<gene>
    <name evidence="1" type="ORF">DEBURN_LOCUS9635</name>
</gene>
<reference evidence="1" key="1">
    <citation type="submission" date="2021-06" db="EMBL/GenBank/DDBJ databases">
        <authorList>
            <person name="Kallberg Y."/>
            <person name="Tangrot J."/>
            <person name="Rosling A."/>
        </authorList>
    </citation>
    <scope>NUCLEOTIDE SEQUENCE</scope>
    <source>
        <strain evidence="1">AZ414A</strain>
    </source>
</reference>
<accession>A0A9N9CH72</accession>
<sequence>MMNIAYQRDREPIERFDCNRNLNITIITAIFRKRPERFNNNPNLTENKFIHGG</sequence>
<proteinExistence type="predicted"/>
<name>A0A9N9CH72_9GLOM</name>
<dbReference type="AlphaFoldDB" id="A0A9N9CH72"/>
<comment type="caution">
    <text evidence="1">The sequence shown here is derived from an EMBL/GenBank/DDBJ whole genome shotgun (WGS) entry which is preliminary data.</text>
</comment>
<organism evidence="1 2">
    <name type="scientific">Diversispora eburnea</name>
    <dbReference type="NCBI Taxonomy" id="1213867"/>
    <lineage>
        <taxon>Eukaryota</taxon>
        <taxon>Fungi</taxon>
        <taxon>Fungi incertae sedis</taxon>
        <taxon>Mucoromycota</taxon>
        <taxon>Glomeromycotina</taxon>
        <taxon>Glomeromycetes</taxon>
        <taxon>Diversisporales</taxon>
        <taxon>Diversisporaceae</taxon>
        <taxon>Diversispora</taxon>
    </lineage>
</organism>
<evidence type="ECO:0000313" key="1">
    <source>
        <dbReference type="EMBL" id="CAG8603442.1"/>
    </source>
</evidence>
<dbReference type="EMBL" id="CAJVPK010001976">
    <property type="protein sequence ID" value="CAG8603442.1"/>
    <property type="molecule type" value="Genomic_DNA"/>
</dbReference>
<keyword evidence="2" id="KW-1185">Reference proteome</keyword>